<dbReference type="EMBL" id="JAANXD010000047">
    <property type="protein sequence ID" value="MBS1258091.1"/>
    <property type="molecule type" value="Genomic_DNA"/>
</dbReference>
<comment type="caution">
    <text evidence="1">The sequence shown here is derived from an EMBL/GenBank/DDBJ whole genome shotgun (WGS) entry which is preliminary data.</text>
</comment>
<name>A0A942A1Y3_9BACT</name>
<evidence type="ECO:0000313" key="1">
    <source>
        <dbReference type="EMBL" id="MBS1258091.1"/>
    </source>
</evidence>
<sequence length="58" mass="6635">MRKTMEISKHKLDVAKKILRAKNDTQTVDEALSMVIANKEIEKAIKNLFGSMPNFETK</sequence>
<protein>
    <submittedName>
        <fullName evidence="1">Uncharacterized protein</fullName>
    </submittedName>
</protein>
<evidence type="ECO:0000313" key="2">
    <source>
        <dbReference type="Proteomes" id="UP000722750"/>
    </source>
</evidence>
<dbReference type="Proteomes" id="UP000722750">
    <property type="component" value="Unassembled WGS sequence"/>
</dbReference>
<proteinExistence type="predicted"/>
<organism evidence="1 2">
    <name type="scientific">Candidatus Scalindua arabica</name>
    <dbReference type="NCBI Taxonomy" id="1127984"/>
    <lineage>
        <taxon>Bacteria</taxon>
        <taxon>Pseudomonadati</taxon>
        <taxon>Planctomycetota</taxon>
        <taxon>Candidatus Brocadiia</taxon>
        <taxon>Candidatus Brocadiales</taxon>
        <taxon>Candidatus Scalinduaceae</taxon>
        <taxon>Candidatus Scalindua</taxon>
    </lineage>
</organism>
<accession>A0A942A1Y3</accession>
<gene>
    <name evidence="1" type="ORF">MAG551_01144</name>
</gene>
<dbReference type="AlphaFoldDB" id="A0A942A1Y3"/>
<reference evidence="1" key="1">
    <citation type="journal article" date="2021" name="ISME J.">
        <title>Fine-scale metabolic discontinuity in a stratified prokaryote microbiome of a Red Sea deep halocline.</title>
        <authorList>
            <person name="Michoud G."/>
            <person name="Ngugi D.K."/>
            <person name="Barozzi A."/>
            <person name="Merlino G."/>
            <person name="Calleja M.L."/>
            <person name="Delgado-Huertas A."/>
            <person name="Moran X.A.G."/>
            <person name="Daffonchio D."/>
        </authorList>
    </citation>
    <scope>NUCLEOTIDE SEQUENCE</scope>
    <source>
        <strain evidence="1">SuakinDeep_MAG55_1</strain>
    </source>
</reference>